<reference evidence="4" key="1">
    <citation type="submission" date="2022-11" db="UniProtKB">
        <authorList>
            <consortium name="WormBaseParasite"/>
        </authorList>
    </citation>
    <scope>IDENTIFICATION</scope>
</reference>
<feature type="region of interest" description="Disordered" evidence="1">
    <location>
        <begin position="805"/>
        <end position="838"/>
    </location>
</feature>
<feature type="chain" id="PRO_5038010776" evidence="2">
    <location>
        <begin position="19"/>
        <end position="1035"/>
    </location>
</feature>
<feature type="region of interest" description="Disordered" evidence="1">
    <location>
        <begin position="411"/>
        <end position="577"/>
    </location>
</feature>
<protein>
    <submittedName>
        <fullName evidence="4">DUF19 domain-containing protein</fullName>
    </submittedName>
</protein>
<keyword evidence="2" id="KW-0732">Signal</keyword>
<dbReference type="PANTHER" id="PTHR37431">
    <property type="entry name" value="PROTEIN CBG06927"/>
    <property type="match status" value="1"/>
</dbReference>
<feature type="compositionally biased region" description="Low complexity" evidence="1">
    <location>
        <begin position="558"/>
        <end position="577"/>
    </location>
</feature>
<feature type="compositionally biased region" description="Low complexity" evidence="1">
    <location>
        <begin position="411"/>
        <end position="427"/>
    </location>
</feature>
<dbReference type="AlphaFoldDB" id="A0A914UJ03"/>
<proteinExistence type="predicted"/>
<feature type="compositionally biased region" description="Polar residues" evidence="1">
    <location>
        <begin position="473"/>
        <end position="486"/>
    </location>
</feature>
<feature type="region of interest" description="Disordered" evidence="1">
    <location>
        <begin position="199"/>
        <end position="283"/>
    </location>
</feature>
<accession>A0A914UJ03</accession>
<organism evidence="3 4">
    <name type="scientific">Plectus sambesii</name>
    <dbReference type="NCBI Taxonomy" id="2011161"/>
    <lineage>
        <taxon>Eukaryota</taxon>
        <taxon>Metazoa</taxon>
        <taxon>Ecdysozoa</taxon>
        <taxon>Nematoda</taxon>
        <taxon>Chromadorea</taxon>
        <taxon>Plectida</taxon>
        <taxon>Plectina</taxon>
        <taxon>Plectoidea</taxon>
        <taxon>Plectidae</taxon>
        <taxon>Plectus</taxon>
    </lineage>
</organism>
<dbReference type="Proteomes" id="UP000887566">
    <property type="component" value="Unplaced"/>
</dbReference>
<feature type="compositionally biased region" description="Acidic residues" evidence="1">
    <location>
        <begin position="534"/>
        <end position="557"/>
    </location>
</feature>
<feature type="compositionally biased region" description="Polar residues" evidence="1">
    <location>
        <begin position="816"/>
        <end position="825"/>
    </location>
</feature>
<evidence type="ECO:0000313" key="3">
    <source>
        <dbReference type="Proteomes" id="UP000887566"/>
    </source>
</evidence>
<dbReference type="PANTHER" id="PTHR37431:SF1">
    <property type="entry name" value="DUF725 DOMAIN-CONTAINING PROTEIN"/>
    <property type="match status" value="1"/>
</dbReference>
<feature type="signal peptide" evidence="2">
    <location>
        <begin position="1"/>
        <end position="18"/>
    </location>
</feature>
<evidence type="ECO:0000256" key="1">
    <source>
        <dbReference type="SAM" id="MobiDB-lite"/>
    </source>
</evidence>
<feature type="region of interest" description="Disordered" evidence="1">
    <location>
        <begin position="384"/>
        <end position="403"/>
    </location>
</feature>
<sequence>MAFSTSAALLTLVALASCRNINVSNKCNSDADKTSIGRCVRPWLDLWELQRTRETAAAELVFPLVFYARESVLALCDLYTKSRDDCLTDRVVKTCSSDSMISFVESHMKYFCGERGAQALSRFECLNKAVKSNPACREHIRGIPLPNHQASKCLGMPQFYKCIEPEIDRRCGASGLAVMVQAIDAFGCKFSDPISDKSGEVQASLRRPASPPAARPKLRSDVVKALEQSNSTETPISALVEQSDIDESSSAEASLTESTSRGPGLILMSSSAEHGTTEEPEARVTKLRDLAPKRSTTRGPGLIMLPRDALFASWRAVAEAGRSSAEYLEERIQNLTLPPTTAAANQKPFAAIAASNSISRKAFAALPAQEIQTDIQPVIEESLSSLQPDPLESGSDNSEDELEDDYEWITPESESVPVKEPSVPEPSNNAKITLPIAAPRKATSSITEQPESETLAGNPLEGSGEVDEVEEIVSTNAAENATSPALTQPPLEEPEYLEGSGEEEETDASASTKSAAVNELLVDDNASAKTVAEGELEQTPEGSGEEEVGSGEADDLQESNQLSSTSSSSDPSHDNITSTIGALEKKITTTQSPASEAETLSPASAANSFCDKEKEIAIGNCFLPLSKRWEGINAQHPDLSEVIFPLFNYSTAELLGLCEVLQVTIDDCLSTELLISCSENDFVKFVNSLLGYACAREHHTEFFMNYDCTAMVMHQNQNCFAHIAGKALPGMPTAEKCANMPAFYDCMESQVAEKCSPEAKQTFLRAILNFGCDVAATPKKSETKKENVDVLPVVDDDRENKVVDAPVALPPRPPTTAEQTSTLSTPAAEETSSATGKTTILTTATPAIASANEIDESTSAPGLVPLSPDCTVVYRARARKCVEPLMTTWTRIRKDKPQLNNITFPLYKYQREELLELCDGYANVFLCAGFDPIQKCLTDEMVRFANDHLGYICSPQNIVNFMRHYDCIMDLVGRSQNSCVPLIRGKSVVGEDAEKCKGVPDFYSCMKGSIELNCRATALQEFEGTVSQFGCELSS</sequence>
<evidence type="ECO:0000313" key="4">
    <source>
        <dbReference type="WBParaSite" id="PSAMB.scaffold103size79677.g1894.t1"/>
    </source>
</evidence>
<feature type="compositionally biased region" description="Acidic residues" evidence="1">
    <location>
        <begin position="492"/>
        <end position="507"/>
    </location>
</feature>
<dbReference type="WBParaSite" id="PSAMB.scaffold103size79677.g1894.t1">
    <property type="protein sequence ID" value="PSAMB.scaffold103size79677.g1894.t1"/>
    <property type="gene ID" value="PSAMB.scaffold103size79677.g1894"/>
</dbReference>
<feature type="compositionally biased region" description="Low complexity" evidence="1">
    <location>
        <begin position="250"/>
        <end position="260"/>
    </location>
</feature>
<keyword evidence="3" id="KW-1185">Reference proteome</keyword>
<evidence type="ECO:0000256" key="2">
    <source>
        <dbReference type="SAM" id="SignalP"/>
    </source>
</evidence>
<name>A0A914UJ03_9BILA</name>